<gene>
    <name evidence="1" type="ORF">TNIN_243811</name>
</gene>
<dbReference type="EMBL" id="BMAV01011060">
    <property type="protein sequence ID" value="GFY56603.1"/>
    <property type="molecule type" value="Genomic_DNA"/>
</dbReference>
<sequence length="111" mass="12451">MATLLLDWEKAIPSTNWADFGEKNYIKISDFPLDIYSSAVKGVKKDTGKGGRGYFFIQTSPLFSQTHFWGQAPKKAYNKFRWKNSGECLFCINYGRTSAASFAIDEGFGGL</sequence>
<comment type="caution">
    <text evidence="1">The sequence shown here is derived from an EMBL/GenBank/DDBJ whole genome shotgun (WGS) entry which is preliminary data.</text>
</comment>
<proteinExistence type="predicted"/>
<evidence type="ECO:0000313" key="2">
    <source>
        <dbReference type="Proteomes" id="UP000886998"/>
    </source>
</evidence>
<dbReference type="Proteomes" id="UP000886998">
    <property type="component" value="Unassembled WGS sequence"/>
</dbReference>
<dbReference type="AlphaFoldDB" id="A0A8X6XMA8"/>
<evidence type="ECO:0000313" key="1">
    <source>
        <dbReference type="EMBL" id="GFY56603.1"/>
    </source>
</evidence>
<organism evidence="1 2">
    <name type="scientific">Trichonephila inaurata madagascariensis</name>
    <dbReference type="NCBI Taxonomy" id="2747483"/>
    <lineage>
        <taxon>Eukaryota</taxon>
        <taxon>Metazoa</taxon>
        <taxon>Ecdysozoa</taxon>
        <taxon>Arthropoda</taxon>
        <taxon>Chelicerata</taxon>
        <taxon>Arachnida</taxon>
        <taxon>Araneae</taxon>
        <taxon>Araneomorphae</taxon>
        <taxon>Entelegynae</taxon>
        <taxon>Araneoidea</taxon>
        <taxon>Nephilidae</taxon>
        <taxon>Trichonephila</taxon>
        <taxon>Trichonephila inaurata</taxon>
    </lineage>
</organism>
<accession>A0A8X6XMA8</accession>
<reference evidence="1" key="1">
    <citation type="submission" date="2020-08" db="EMBL/GenBank/DDBJ databases">
        <title>Multicomponent nature underlies the extraordinary mechanical properties of spider dragline silk.</title>
        <authorList>
            <person name="Kono N."/>
            <person name="Nakamura H."/>
            <person name="Mori M."/>
            <person name="Yoshida Y."/>
            <person name="Ohtoshi R."/>
            <person name="Malay A.D."/>
            <person name="Moran D.A.P."/>
            <person name="Tomita M."/>
            <person name="Numata K."/>
            <person name="Arakawa K."/>
        </authorList>
    </citation>
    <scope>NUCLEOTIDE SEQUENCE</scope>
</reference>
<keyword evidence="2" id="KW-1185">Reference proteome</keyword>
<protein>
    <submittedName>
        <fullName evidence="1">Uncharacterized protein</fullName>
    </submittedName>
</protein>
<name>A0A8X6XMA8_9ARAC</name>